<protein>
    <recommendedName>
        <fullName evidence="4">Large ribosomal subunit protein eL33</fullName>
    </recommendedName>
    <alternativeName>
        <fullName evidence="5">60S ribosomal protein L35a</fullName>
    </alternativeName>
</protein>
<dbReference type="Pfam" id="PF01247">
    <property type="entry name" value="Ribosomal_L35Ae"/>
    <property type="match status" value="1"/>
</dbReference>
<name>A0A146L421_LYGHE</name>
<evidence type="ECO:0000256" key="2">
    <source>
        <dbReference type="ARBA" id="ARBA00022980"/>
    </source>
</evidence>
<dbReference type="InterPro" id="IPR009000">
    <property type="entry name" value="Transl_B-barrel_sf"/>
</dbReference>
<evidence type="ECO:0000256" key="3">
    <source>
        <dbReference type="ARBA" id="ARBA00023274"/>
    </source>
</evidence>
<gene>
    <name evidence="6" type="primary">RPL35AA</name>
    <name evidence="6" type="ORF">g.7936</name>
</gene>
<comment type="similarity">
    <text evidence="1">Belongs to the eukaryotic ribosomal protein eL33 family.</text>
</comment>
<keyword evidence="2 6" id="KW-0689">Ribosomal protein</keyword>
<dbReference type="FunFam" id="2.40.10.190:FF:000001">
    <property type="entry name" value="60S ribosomal protein L35a"/>
    <property type="match status" value="1"/>
</dbReference>
<evidence type="ECO:0000256" key="1">
    <source>
        <dbReference type="ARBA" id="ARBA00009269"/>
    </source>
</evidence>
<accession>A0A146L421</accession>
<dbReference type="GO" id="GO:1990904">
    <property type="term" value="C:ribonucleoprotein complex"/>
    <property type="evidence" value="ECO:0007669"/>
    <property type="project" value="UniProtKB-KW"/>
</dbReference>
<reference evidence="6" key="1">
    <citation type="journal article" date="2016" name="Gigascience">
        <title>De novo construction of an expanded transcriptome assembly for the western tarnished plant bug, Lygus hesperus.</title>
        <authorList>
            <person name="Tassone E.E."/>
            <person name="Geib S.M."/>
            <person name="Hall B."/>
            <person name="Fabrick J.A."/>
            <person name="Brent C.S."/>
            <person name="Hull J.J."/>
        </authorList>
    </citation>
    <scope>NUCLEOTIDE SEQUENCE</scope>
</reference>
<dbReference type="PANTHER" id="PTHR10902">
    <property type="entry name" value="60S RIBOSOMAL PROTEIN L35A"/>
    <property type="match status" value="1"/>
</dbReference>
<dbReference type="HAMAP" id="MF_00573">
    <property type="entry name" value="Ribosomal_eL33"/>
    <property type="match status" value="1"/>
</dbReference>
<dbReference type="EMBL" id="GDHC01016244">
    <property type="protein sequence ID" value="JAQ02385.1"/>
    <property type="molecule type" value="Transcribed_RNA"/>
</dbReference>
<dbReference type="GO" id="GO:0006412">
    <property type="term" value="P:translation"/>
    <property type="evidence" value="ECO:0007669"/>
    <property type="project" value="InterPro"/>
</dbReference>
<evidence type="ECO:0000256" key="5">
    <source>
        <dbReference type="ARBA" id="ARBA00035530"/>
    </source>
</evidence>
<dbReference type="Gene3D" id="2.40.10.190">
    <property type="entry name" value="translation elongation factor selb, chain A, domain 4"/>
    <property type="match status" value="1"/>
</dbReference>
<evidence type="ECO:0000313" key="6">
    <source>
        <dbReference type="EMBL" id="JAQ02385.1"/>
    </source>
</evidence>
<organism evidence="6">
    <name type="scientific">Lygus hesperus</name>
    <name type="common">Western plant bug</name>
    <dbReference type="NCBI Taxonomy" id="30085"/>
    <lineage>
        <taxon>Eukaryota</taxon>
        <taxon>Metazoa</taxon>
        <taxon>Ecdysozoa</taxon>
        <taxon>Arthropoda</taxon>
        <taxon>Hexapoda</taxon>
        <taxon>Insecta</taxon>
        <taxon>Pterygota</taxon>
        <taxon>Neoptera</taxon>
        <taxon>Paraneoptera</taxon>
        <taxon>Hemiptera</taxon>
        <taxon>Heteroptera</taxon>
        <taxon>Panheteroptera</taxon>
        <taxon>Cimicomorpha</taxon>
        <taxon>Miridae</taxon>
        <taxon>Mirini</taxon>
        <taxon>Lygus</taxon>
    </lineage>
</organism>
<dbReference type="GO" id="GO:0005840">
    <property type="term" value="C:ribosome"/>
    <property type="evidence" value="ECO:0007669"/>
    <property type="project" value="UniProtKB-KW"/>
</dbReference>
<keyword evidence="3" id="KW-0687">Ribonucleoprotein</keyword>
<dbReference type="InterPro" id="IPR001780">
    <property type="entry name" value="Ribosomal_eL33"/>
</dbReference>
<dbReference type="AlphaFoldDB" id="A0A146L421"/>
<dbReference type="SUPFAM" id="SSF50447">
    <property type="entry name" value="Translation proteins"/>
    <property type="match status" value="1"/>
</dbReference>
<dbReference type="InterPro" id="IPR038661">
    <property type="entry name" value="Ribosomal_eL33_sf"/>
</dbReference>
<proteinExistence type="inferred from homology"/>
<sequence>MAPKSEKKPTKKPSRLYAHGVFASYAGTRELRKNHIALIKIEGVKGISDTSFYLGKRLAYVYKVKSKKGGHSVRTIWGRVTRPHGNNGLVRGRFDSNLPSKALGKHIRVMLYPSNI</sequence>
<evidence type="ECO:0000256" key="4">
    <source>
        <dbReference type="ARBA" id="ARBA00035228"/>
    </source>
</evidence>
<dbReference type="GO" id="GO:0003735">
    <property type="term" value="F:structural constituent of ribosome"/>
    <property type="evidence" value="ECO:0007669"/>
    <property type="project" value="InterPro"/>
</dbReference>